<organism evidence="2 3">
    <name type="scientific">Terricaulis silvestris</name>
    <dbReference type="NCBI Taxonomy" id="2686094"/>
    <lineage>
        <taxon>Bacteria</taxon>
        <taxon>Pseudomonadati</taxon>
        <taxon>Pseudomonadota</taxon>
        <taxon>Alphaproteobacteria</taxon>
        <taxon>Caulobacterales</taxon>
        <taxon>Caulobacteraceae</taxon>
        <taxon>Terricaulis</taxon>
    </lineage>
</organism>
<evidence type="ECO:0000256" key="1">
    <source>
        <dbReference type="SAM" id="SignalP"/>
    </source>
</evidence>
<feature type="signal peptide" evidence="1">
    <location>
        <begin position="1"/>
        <end position="20"/>
    </location>
</feature>
<name>A0A6I6MNV2_9CAUL</name>
<protein>
    <submittedName>
        <fullName evidence="2">Uncharacterized protein</fullName>
    </submittedName>
</protein>
<dbReference type="KEGG" id="tsv:DSM104635_03905"/>
<gene>
    <name evidence="2" type="ORF">DSM104635_03905</name>
</gene>
<keyword evidence="3" id="KW-1185">Reference proteome</keyword>
<sequence>MTKFYSLFLAAALFAPFAYAALNQAAQIMS</sequence>
<proteinExistence type="predicted"/>
<evidence type="ECO:0000313" key="3">
    <source>
        <dbReference type="Proteomes" id="UP000431269"/>
    </source>
</evidence>
<dbReference type="Proteomes" id="UP000431269">
    <property type="component" value="Chromosome"/>
</dbReference>
<keyword evidence="1" id="KW-0732">Signal</keyword>
<dbReference type="EMBL" id="CP047045">
    <property type="protein sequence ID" value="QGZ97040.1"/>
    <property type="molecule type" value="Genomic_DNA"/>
</dbReference>
<accession>A0A6I6MNV2</accession>
<reference evidence="3" key="1">
    <citation type="submission" date="2019-12" db="EMBL/GenBank/DDBJ databases">
        <title>Complete genome of Terracaulis silvestris 0127_4.</title>
        <authorList>
            <person name="Vieira S."/>
            <person name="Riedel T."/>
            <person name="Sproer C."/>
            <person name="Pascual J."/>
            <person name="Boedeker C."/>
            <person name="Overmann J."/>
        </authorList>
    </citation>
    <scope>NUCLEOTIDE SEQUENCE [LARGE SCALE GENOMIC DNA]</scope>
    <source>
        <strain evidence="3">0127_4</strain>
    </source>
</reference>
<dbReference type="AlphaFoldDB" id="A0A6I6MNV2"/>
<evidence type="ECO:0000313" key="2">
    <source>
        <dbReference type="EMBL" id="QGZ97040.1"/>
    </source>
</evidence>
<feature type="chain" id="PRO_5026280644" evidence="1">
    <location>
        <begin position="21"/>
        <end position="30"/>
    </location>
</feature>